<name>A0A7W8G7I0_9SPIR</name>
<dbReference type="Gene3D" id="3.90.550.10">
    <property type="entry name" value="Spore Coat Polysaccharide Biosynthesis Protein SpsA, Chain A"/>
    <property type="match status" value="1"/>
</dbReference>
<dbReference type="Proteomes" id="UP000518887">
    <property type="component" value="Unassembled WGS sequence"/>
</dbReference>
<dbReference type="EMBL" id="JACHFQ010000002">
    <property type="protein sequence ID" value="MBB5225308.1"/>
    <property type="molecule type" value="Genomic_DNA"/>
</dbReference>
<dbReference type="AlphaFoldDB" id="A0A7W8G7I0"/>
<evidence type="ECO:0000313" key="2">
    <source>
        <dbReference type="Proteomes" id="UP000518887"/>
    </source>
</evidence>
<dbReference type="InterPro" id="IPR029044">
    <property type="entry name" value="Nucleotide-diphossugar_trans"/>
</dbReference>
<dbReference type="SUPFAM" id="SSF53448">
    <property type="entry name" value="Nucleotide-diphospho-sugar transferases"/>
    <property type="match status" value="1"/>
</dbReference>
<gene>
    <name evidence="1" type="ORF">HNP76_000652</name>
</gene>
<protein>
    <recommendedName>
        <fullName evidence="3">Glycosyltransferase</fullName>
    </recommendedName>
</protein>
<accession>A0A7W8G7I0</accession>
<evidence type="ECO:0000313" key="1">
    <source>
        <dbReference type="EMBL" id="MBB5225308.1"/>
    </source>
</evidence>
<reference evidence="1 2" key="1">
    <citation type="submission" date="2020-08" db="EMBL/GenBank/DDBJ databases">
        <title>Genomic Encyclopedia of Type Strains, Phase IV (KMG-IV): sequencing the most valuable type-strain genomes for metagenomic binning, comparative biology and taxonomic classification.</title>
        <authorList>
            <person name="Goeker M."/>
        </authorList>
    </citation>
    <scope>NUCLEOTIDE SEQUENCE [LARGE SCALE GENOMIC DNA]</scope>
    <source>
        <strain evidence="1 2">DSM 103462</strain>
    </source>
</reference>
<proteinExistence type="predicted"/>
<comment type="caution">
    <text evidence="1">The sequence shown here is derived from an EMBL/GenBank/DDBJ whole genome shotgun (WGS) entry which is preliminary data.</text>
</comment>
<keyword evidence="2" id="KW-1185">Reference proteome</keyword>
<sequence>MNPIPLIFNEHFISMTVLGGKESVPNIKMNISAIIINKGWSSFRSKMIENLMRCGFAEIISIEADSENYSIEDFSRKFPFVKVIIPQENTTEGDLINIGVGEASSEYVLVLRDSIDFSKDILTPTLASKLTESGTFCITPRLLGRDNFSFPVLFSPSIRKASLNVISTSVVSDGSPNLFPFDYIGLYHRKKFIDLGGYDYTILSDYWQNLDFAFRSWLWGEKITFSTAFSLSYCNEVPVLETGASQFSNRFYLKNLVPRFYQDHGAIPKSSFFAFWGSSSCGFFEAKARFQEAREWVRENKFRFKRDALDLVENWGNK</sequence>
<dbReference type="RefSeq" id="WP_184657467.1">
    <property type="nucleotide sequence ID" value="NZ_CP031518.1"/>
</dbReference>
<evidence type="ECO:0008006" key="3">
    <source>
        <dbReference type="Google" id="ProtNLM"/>
    </source>
</evidence>
<organism evidence="1 2">
    <name type="scientific">Treponema ruminis</name>
    <dbReference type="NCBI Taxonomy" id="744515"/>
    <lineage>
        <taxon>Bacteria</taxon>
        <taxon>Pseudomonadati</taxon>
        <taxon>Spirochaetota</taxon>
        <taxon>Spirochaetia</taxon>
        <taxon>Spirochaetales</taxon>
        <taxon>Treponemataceae</taxon>
        <taxon>Treponema</taxon>
    </lineage>
</organism>